<proteinExistence type="predicted"/>
<evidence type="ECO:0000313" key="3">
    <source>
        <dbReference type="Proteomes" id="UP001321760"/>
    </source>
</evidence>
<feature type="compositionally biased region" description="Acidic residues" evidence="1">
    <location>
        <begin position="567"/>
        <end position="577"/>
    </location>
</feature>
<organism evidence="2 3">
    <name type="scientific">Podospora aff. communis PSN243</name>
    <dbReference type="NCBI Taxonomy" id="3040156"/>
    <lineage>
        <taxon>Eukaryota</taxon>
        <taxon>Fungi</taxon>
        <taxon>Dikarya</taxon>
        <taxon>Ascomycota</taxon>
        <taxon>Pezizomycotina</taxon>
        <taxon>Sordariomycetes</taxon>
        <taxon>Sordariomycetidae</taxon>
        <taxon>Sordariales</taxon>
        <taxon>Podosporaceae</taxon>
        <taxon>Podospora</taxon>
    </lineage>
</organism>
<dbReference type="EMBL" id="MU866001">
    <property type="protein sequence ID" value="KAK4443009.1"/>
    <property type="molecule type" value="Genomic_DNA"/>
</dbReference>
<name>A0AAV9G4F6_9PEZI</name>
<evidence type="ECO:0000256" key="1">
    <source>
        <dbReference type="SAM" id="MobiDB-lite"/>
    </source>
</evidence>
<feature type="region of interest" description="Disordered" evidence="1">
    <location>
        <begin position="544"/>
        <end position="577"/>
    </location>
</feature>
<sequence length="660" mass="70621">MKAGLLWVPGKCICGPQLEIGEVILDVVMEGLAKLEEVICATMLSTLELFVQSALDFIPVTAPVGAALTAARVVQGAKTFVENGVEAASFFGDWIGPTCKIPEFKFDITSVFTNIVGSSDGIGTSVGCLKMNKAECSKPKPVPTKENPSPPTVAPNPDPPKPEPPKPADPTKVEPPKPSKPDPTSVPDQTAAPPITSVPPATTGPPAGTSRDVSSTSSISSISSVSSVSSSASACKIARRAVNPDGKYLGKVGDTLVSTECVNGVTTIHSTITKKPIGSYPHTVAKKCSQQWAQACYHYRSVMSVAANANPPLTDMIRWTCSETKGTSKKGAATGSWGSSAIGRVGKAQQWFPWANGFVPRDPDTGKGYKRIYKRVRFIPAAENGGAGSMFKEFCVNNAAAVPKAKAPGGQDLVDPQFIVTKEQNSRTDLAKGNDPATVFTTVSVQTAHAVFEIKDWDNLPADPEFHGLKLNPCWPRMLAPEDPGFVLLTNDEFYLTQHTTLTDYTARYTTYPDLQVLINAMVGIDQIRYDELFGNDPIPDEYLKVLPGMPRPGQPNVPSPPNTPDPDSDSGSDADGEFELERRANGTVQDAGNRENGRLWMRAYRAWLRQQQESSNIVAPRTDAKPTLLSQDAPTVTPATPRSYVGSGMPLVTRAVVPN</sequence>
<feature type="region of interest" description="Disordered" evidence="1">
    <location>
        <begin position="135"/>
        <end position="218"/>
    </location>
</feature>
<gene>
    <name evidence="2" type="ORF">QBC34DRAFT_499274</name>
</gene>
<keyword evidence="3" id="KW-1185">Reference proteome</keyword>
<feature type="compositionally biased region" description="Basic and acidic residues" evidence="1">
    <location>
        <begin position="160"/>
        <end position="180"/>
    </location>
</feature>
<reference evidence="2" key="1">
    <citation type="journal article" date="2023" name="Mol. Phylogenet. Evol.">
        <title>Genome-scale phylogeny and comparative genomics of the fungal order Sordariales.</title>
        <authorList>
            <person name="Hensen N."/>
            <person name="Bonometti L."/>
            <person name="Westerberg I."/>
            <person name="Brannstrom I.O."/>
            <person name="Guillou S."/>
            <person name="Cros-Aarteil S."/>
            <person name="Calhoun S."/>
            <person name="Haridas S."/>
            <person name="Kuo A."/>
            <person name="Mondo S."/>
            <person name="Pangilinan J."/>
            <person name="Riley R."/>
            <person name="LaButti K."/>
            <person name="Andreopoulos B."/>
            <person name="Lipzen A."/>
            <person name="Chen C."/>
            <person name="Yan M."/>
            <person name="Daum C."/>
            <person name="Ng V."/>
            <person name="Clum A."/>
            <person name="Steindorff A."/>
            <person name="Ohm R.A."/>
            <person name="Martin F."/>
            <person name="Silar P."/>
            <person name="Natvig D.O."/>
            <person name="Lalanne C."/>
            <person name="Gautier V."/>
            <person name="Ament-Velasquez S.L."/>
            <person name="Kruys A."/>
            <person name="Hutchinson M.I."/>
            <person name="Powell A.J."/>
            <person name="Barry K."/>
            <person name="Miller A.N."/>
            <person name="Grigoriev I.V."/>
            <person name="Debuchy R."/>
            <person name="Gladieux P."/>
            <person name="Hiltunen Thoren M."/>
            <person name="Johannesson H."/>
        </authorList>
    </citation>
    <scope>NUCLEOTIDE SEQUENCE</scope>
    <source>
        <strain evidence="2">PSN243</strain>
    </source>
</reference>
<feature type="compositionally biased region" description="Pro residues" evidence="1">
    <location>
        <begin position="550"/>
        <end position="565"/>
    </location>
</feature>
<comment type="caution">
    <text evidence="2">The sequence shown here is derived from an EMBL/GenBank/DDBJ whole genome shotgun (WGS) entry which is preliminary data.</text>
</comment>
<dbReference type="AlphaFoldDB" id="A0AAV9G4F6"/>
<accession>A0AAV9G4F6</accession>
<protein>
    <submittedName>
        <fullName evidence="2">Uncharacterized protein</fullName>
    </submittedName>
</protein>
<feature type="compositionally biased region" description="Pro residues" evidence="1">
    <location>
        <begin position="148"/>
        <end position="159"/>
    </location>
</feature>
<reference evidence="2" key="2">
    <citation type="submission" date="2023-05" db="EMBL/GenBank/DDBJ databases">
        <authorList>
            <consortium name="Lawrence Berkeley National Laboratory"/>
            <person name="Steindorff A."/>
            <person name="Hensen N."/>
            <person name="Bonometti L."/>
            <person name="Westerberg I."/>
            <person name="Brannstrom I.O."/>
            <person name="Guillou S."/>
            <person name="Cros-Aarteil S."/>
            <person name="Calhoun S."/>
            <person name="Haridas S."/>
            <person name="Kuo A."/>
            <person name="Mondo S."/>
            <person name="Pangilinan J."/>
            <person name="Riley R."/>
            <person name="Labutti K."/>
            <person name="Andreopoulos B."/>
            <person name="Lipzen A."/>
            <person name="Chen C."/>
            <person name="Yanf M."/>
            <person name="Daum C."/>
            <person name="Ng V."/>
            <person name="Clum A."/>
            <person name="Ohm R."/>
            <person name="Martin F."/>
            <person name="Silar P."/>
            <person name="Natvig D."/>
            <person name="Lalanne C."/>
            <person name="Gautier V."/>
            <person name="Ament-Velasquez S.L."/>
            <person name="Kruys A."/>
            <person name="Hutchinson M.I."/>
            <person name="Powell A.J."/>
            <person name="Barry K."/>
            <person name="Miller A.N."/>
            <person name="Grigoriev I.V."/>
            <person name="Debuchy R."/>
            <person name="Gladieux P."/>
            <person name="Thoren M.H."/>
            <person name="Johannesson H."/>
        </authorList>
    </citation>
    <scope>NUCLEOTIDE SEQUENCE</scope>
    <source>
        <strain evidence="2">PSN243</strain>
    </source>
</reference>
<feature type="compositionally biased region" description="Low complexity" evidence="1">
    <location>
        <begin position="199"/>
        <end position="218"/>
    </location>
</feature>
<dbReference type="Proteomes" id="UP001321760">
    <property type="component" value="Unassembled WGS sequence"/>
</dbReference>
<evidence type="ECO:0000313" key="2">
    <source>
        <dbReference type="EMBL" id="KAK4443009.1"/>
    </source>
</evidence>